<feature type="region of interest" description="Disordered" evidence="1">
    <location>
        <begin position="98"/>
        <end position="149"/>
    </location>
</feature>
<proteinExistence type="predicted"/>
<sequence length="149" mass="16392">MAIVGTRLMCGPPPPAIGDDHSPIATKRPLLPLQVKKEEGQKLQAQKSFSVSRRDATIFLAAQTLSAVTFWSLEPPAEARLSRSEIKKQILEKLEQLREKAGISKPKDDKEKNPSPQPPPGKVEKLQTPQSSARFLKDPVGPLMEVIIP</sequence>
<evidence type="ECO:0000313" key="3">
    <source>
        <dbReference type="Proteomes" id="UP001187192"/>
    </source>
</evidence>
<dbReference type="Proteomes" id="UP001187192">
    <property type="component" value="Unassembled WGS sequence"/>
</dbReference>
<dbReference type="AlphaFoldDB" id="A0AA88D2G8"/>
<name>A0AA88D2G8_FICCA</name>
<evidence type="ECO:0000256" key="1">
    <source>
        <dbReference type="SAM" id="MobiDB-lite"/>
    </source>
</evidence>
<dbReference type="EMBL" id="BTGU01000008">
    <property type="protein sequence ID" value="GMN38742.1"/>
    <property type="molecule type" value="Genomic_DNA"/>
</dbReference>
<keyword evidence="3" id="KW-1185">Reference proteome</keyword>
<accession>A0AA88D2G8</accession>
<organism evidence="2 3">
    <name type="scientific">Ficus carica</name>
    <name type="common">Common fig</name>
    <dbReference type="NCBI Taxonomy" id="3494"/>
    <lineage>
        <taxon>Eukaryota</taxon>
        <taxon>Viridiplantae</taxon>
        <taxon>Streptophyta</taxon>
        <taxon>Embryophyta</taxon>
        <taxon>Tracheophyta</taxon>
        <taxon>Spermatophyta</taxon>
        <taxon>Magnoliopsida</taxon>
        <taxon>eudicotyledons</taxon>
        <taxon>Gunneridae</taxon>
        <taxon>Pentapetalae</taxon>
        <taxon>rosids</taxon>
        <taxon>fabids</taxon>
        <taxon>Rosales</taxon>
        <taxon>Moraceae</taxon>
        <taxon>Ficeae</taxon>
        <taxon>Ficus</taxon>
    </lineage>
</organism>
<gene>
    <name evidence="2" type="ORF">TIFTF001_007972</name>
</gene>
<feature type="compositionally biased region" description="Basic and acidic residues" evidence="1">
    <location>
        <begin position="98"/>
        <end position="113"/>
    </location>
</feature>
<protein>
    <submittedName>
        <fullName evidence="2">Uncharacterized protein</fullName>
    </submittedName>
</protein>
<reference evidence="2" key="1">
    <citation type="submission" date="2023-07" db="EMBL/GenBank/DDBJ databases">
        <title>draft genome sequence of fig (Ficus carica).</title>
        <authorList>
            <person name="Takahashi T."/>
            <person name="Nishimura K."/>
        </authorList>
    </citation>
    <scope>NUCLEOTIDE SEQUENCE</scope>
</reference>
<evidence type="ECO:0000313" key="2">
    <source>
        <dbReference type="EMBL" id="GMN38742.1"/>
    </source>
</evidence>
<comment type="caution">
    <text evidence="2">The sequence shown here is derived from an EMBL/GenBank/DDBJ whole genome shotgun (WGS) entry which is preliminary data.</text>
</comment>